<dbReference type="Proteomes" id="UP000029868">
    <property type="component" value="Unassembled WGS sequence"/>
</dbReference>
<feature type="transmembrane region" description="Helical" evidence="1">
    <location>
        <begin position="83"/>
        <end position="111"/>
    </location>
</feature>
<evidence type="ECO:0008006" key="4">
    <source>
        <dbReference type="Google" id="ProtNLM"/>
    </source>
</evidence>
<evidence type="ECO:0000313" key="3">
    <source>
        <dbReference type="Proteomes" id="UP000029868"/>
    </source>
</evidence>
<feature type="transmembrane region" description="Helical" evidence="1">
    <location>
        <begin position="131"/>
        <end position="148"/>
    </location>
</feature>
<dbReference type="RefSeq" id="WP_033083231.1">
    <property type="nucleotide sequence ID" value="NZ_JQEC01000044.1"/>
</dbReference>
<dbReference type="PATRIC" id="fig|28229.3.peg.3238"/>
<evidence type="ECO:0000313" key="2">
    <source>
        <dbReference type="EMBL" id="KGJ90911.1"/>
    </source>
</evidence>
<gene>
    <name evidence="2" type="ORF">GAB14E_0575</name>
</gene>
<comment type="caution">
    <text evidence="2">The sequence shown here is derived from an EMBL/GenBank/DDBJ whole genome shotgun (WGS) entry which is preliminary data.</text>
</comment>
<name>A0A099KKF6_COLPS</name>
<proteinExistence type="predicted"/>
<organism evidence="2 3">
    <name type="scientific">Colwellia psychrerythraea</name>
    <name type="common">Vibrio psychroerythus</name>
    <dbReference type="NCBI Taxonomy" id="28229"/>
    <lineage>
        <taxon>Bacteria</taxon>
        <taxon>Pseudomonadati</taxon>
        <taxon>Pseudomonadota</taxon>
        <taxon>Gammaproteobacteria</taxon>
        <taxon>Alteromonadales</taxon>
        <taxon>Colwelliaceae</taxon>
        <taxon>Colwellia</taxon>
    </lineage>
</organism>
<keyword evidence="1" id="KW-0472">Membrane</keyword>
<evidence type="ECO:0000256" key="1">
    <source>
        <dbReference type="SAM" id="Phobius"/>
    </source>
</evidence>
<dbReference type="AlphaFoldDB" id="A0A099KKF6"/>
<dbReference type="EMBL" id="JQEC01000044">
    <property type="protein sequence ID" value="KGJ90911.1"/>
    <property type="molecule type" value="Genomic_DNA"/>
</dbReference>
<sequence length="158" mass="17714">MYIWKVSPLIEQLKSESLSQKEQLKYFLTYSVLMILATDPLLSVGLEYGLYDAINTATMSILTIVGVVYCYKVNKSIDDKDFILRFVTLGLPIVVRLIALAIVVGITFGIVDGILSDSSYLDESEVYQTTAVDVSITSVLIVVYYYYFASKLKLFSKS</sequence>
<dbReference type="OrthoDB" id="2857684at2"/>
<keyword evidence="1" id="KW-0812">Transmembrane</keyword>
<protein>
    <recommendedName>
        <fullName evidence="4">Transmembrane protein</fullName>
    </recommendedName>
</protein>
<feature type="transmembrane region" description="Helical" evidence="1">
    <location>
        <begin position="48"/>
        <end position="71"/>
    </location>
</feature>
<accession>A0A099KKF6</accession>
<reference evidence="2 3" key="1">
    <citation type="submission" date="2014-08" db="EMBL/GenBank/DDBJ databases">
        <title>Genomic and Phenotypic Diversity of Colwellia psychrerythraea strains from Disparate Marine Basins.</title>
        <authorList>
            <person name="Techtmann S.M."/>
            <person name="Stelling S.C."/>
            <person name="Utturkar S.M."/>
            <person name="Alshibli N."/>
            <person name="Harris A."/>
            <person name="Brown S.D."/>
            <person name="Hazen T.C."/>
        </authorList>
    </citation>
    <scope>NUCLEOTIDE SEQUENCE [LARGE SCALE GENOMIC DNA]</scope>
    <source>
        <strain evidence="2 3">GAB14E</strain>
    </source>
</reference>
<keyword evidence="1" id="KW-1133">Transmembrane helix</keyword>